<feature type="domain" description="TIR" evidence="7">
    <location>
        <begin position="390"/>
        <end position="550"/>
    </location>
</feature>
<dbReference type="GO" id="GO:0006952">
    <property type="term" value="P:defense response"/>
    <property type="evidence" value="ECO:0007669"/>
    <property type="project" value="UniProtKB-KW"/>
</dbReference>
<dbReference type="Gene3D" id="3.40.50.300">
    <property type="entry name" value="P-loop containing nucleotide triphosphate hydrolases"/>
    <property type="match status" value="2"/>
</dbReference>
<dbReference type="InterPro" id="IPR055414">
    <property type="entry name" value="LRR_R13L4/SHOC2-like"/>
</dbReference>
<dbReference type="SMART" id="SM00255">
    <property type="entry name" value="TIR"/>
    <property type="match status" value="2"/>
</dbReference>
<dbReference type="GO" id="GO:0007165">
    <property type="term" value="P:signal transduction"/>
    <property type="evidence" value="ECO:0007669"/>
    <property type="project" value="InterPro"/>
</dbReference>
<feature type="domain" description="TIR" evidence="7">
    <location>
        <begin position="14"/>
        <end position="177"/>
    </location>
</feature>
<dbReference type="InterPro" id="IPR001611">
    <property type="entry name" value="Leu-rich_rpt"/>
</dbReference>
<dbReference type="InterPro" id="IPR003591">
    <property type="entry name" value="Leu-rich_rpt_typical-subtyp"/>
</dbReference>
<dbReference type="EMBL" id="CM007899">
    <property type="protein sequence ID" value="OTG13123.1"/>
    <property type="molecule type" value="Genomic_DNA"/>
</dbReference>
<dbReference type="OMA" id="PSSIWHN"/>
<evidence type="ECO:0000256" key="1">
    <source>
        <dbReference type="ARBA" id="ARBA00022614"/>
    </source>
</evidence>
<dbReference type="SUPFAM" id="SSF52058">
    <property type="entry name" value="L domain-like"/>
    <property type="match status" value="3"/>
</dbReference>
<gene>
    <name evidence="8" type="ORF">HannXRQ_Chr10g0317141</name>
</gene>
<dbReference type="Pfam" id="PF23598">
    <property type="entry name" value="LRR_14"/>
    <property type="match status" value="1"/>
</dbReference>
<evidence type="ECO:0000313" key="9">
    <source>
        <dbReference type="Proteomes" id="UP000215914"/>
    </source>
</evidence>
<evidence type="ECO:0000256" key="5">
    <source>
        <dbReference type="SAM" id="Coils"/>
    </source>
</evidence>
<dbReference type="FunCoup" id="A0A251TQX5">
    <property type="interactions" value="130"/>
</dbReference>
<dbReference type="GO" id="GO:0051707">
    <property type="term" value="P:response to other organism"/>
    <property type="evidence" value="ECO:0007669"/>
    <property type="project" value="UniProtKB-ARBA"/>
</dbReference>
<dbReference type="InParanoid" id="A0A251TQX5"/>
<dbReference type="PANTHER" id="PTHR11017:SF544">
    <property type="entry name" value="ADP-RIBOSYL CYCLASE_CYCLIC ADP-RIBOSE HYDROLASE"/>
    <property type="match status" value="1"/>
</dbReference>
<dbReference type="InterPro" id="IPR027417">
    <property type="entry name" value="P-loop_NTPase"/>
</dbReference>
<keyword evidence="2" id="KW-0677">Repeat</keyword>
<dbReference type="InterPro" id="IPR036390">
    <property type="entry name" value="WH_DNA-bd_sf"/>
</dbReference>
<evidence type="ECO:0000256" key="2">
    <source>
        <dbReference type="ARBA" id="ARBA00022737"/>
    </source>
</evidence>
<protein>
    <submittedName>
        <fullName evidence="8">Putative NB-ARC</fullName>
    </submittedName>
</protein>
<evidence type="ECO:0000313" key="8">
    <source>
        <dbReference type="EMBL" id="OTG13123.1"/>
    </source>
</evidence>
<dbReference type="Pfam" id="PF01582">
    <property type="entry name" value="TIR"/>
    <property type="match status" value="2"/>
</dbReference>
<dbReference type="Gene3D" id="3.40.50.10140">
    <property type="entry name" value="Toll/interleukin-1 receptor homology (TIR) domain"/>
    <property type="match status" value="2"/>
</dbReference>
<dbReference type="Gene3D" id="1.10.8.430">
    <property type="entry name" value="Helical domain of apoptotic protease-activating factors"/>
    <property type="match status" value="1"/>
</dbReference>
<evidence type="ECO:0000256" key="6">
    <source>
        <dbReference type="SAM" id="MobiDB-lite"/>
    </source>
</evidence>
<dbReference type="Pfam" id="PF00931">
    <property type="entry name" value="NB-ARC"/>
    <property type="match status" value="2"/>
</dbReference>
<keyword evidence="1" id="KW-0433">Leucine-rich repeat</keyword>
<accession>A0A251TQX5</accession>
<dbReference type="SMART" id="SM00369">
    <property type="entry name" value="LRR_TYP"/>
    <property type="match status" value="8"/>
</dbReference>
<dbReference type="SUPFAM" id="SSF52200">
    <property type="entry name" value="Toll/Interleukin receptor TIR domain"/>
    <property type="match status" value="2"/>
</dbReference>
<dbReference type="Pfam" id="PF23282">
    <property type="entry name" value="WHD_ROQ1"/>
    <property type="match status" value="1"/>
</dbReference>
<keyword evidence="5" id="KW-0175">Coiled coil</keyword>
<dbReference type="Proteomes" id="UP000215914">
    <property type="component" value="Chromosome 10"/>
</dbReference>
<keyword evidence="3" id="KW-0611">Plant defense</keyword>
<dbReference type="STRING" id="4232.A0A251TQX5"/>
<dbReference type="InterPro" id="IPR002182">
    <property type="entry name" value="NB-ARC"/>
</dbReference>
<dbReference type="InterPro" id="IPR044974">
    <property type="entry name" value="Disease_R_plants"/>
</dbReference>
<dbReference type="PROSITE" id="PS51450">
    <property type="entry name" value="LRR"/>
    <property type="match status" value="1"/>
</dbReference>
<dbReference type="PANTHER" id="PTHR11017">
    <property type="entry name" value="LEUCINE-RICH REPEAT-CONTAINING PROTEIN"/>
    <property type="match status" value="1"/>
</dbReference>
<feature type="coiled-coil region" evidence="5">
    <location>
        <begin position="787"/>
        <end position="814"/>
    </location>
</feature>
<reference evidence="9" key="1">
    <citation type="journal article" date="2017" name="Nature">
        <title>The sunflower genome provides insights into oil metabolism, flowering and Asterid evolution.</title>
        <authorList>
            <person name="Badouin H."/>
            <person name="Gouzy J."/>
            <person name="Grassa C.J."/>
            <person name="Murat F."/>
            <person name="Staton S.E."/>
            <person name="Cottret L."/>
            <person name="Lelandais-Briere C."/>
            <person name="Owens G.L."/>
            <person name="Carrere S."/>
            <person name="Mayjonade B."/>
            <person name="Legrand L."/>
            <person name="Gill N."/>
            <person name="Kane N.C."/>
            <person name="Bowers J.E."/>
            <person name="Hubner S."/>
            <person name="Bellec A."/>
            <person name="Berard A."/>
            <person name="Berges H."/>
            <person name="Blanchet N."/>
            <person name="Boniface M.C."/>
            <person name="Brunel D."/>
            <person name="Catrice O."/>
            <person name="Chaidir N."/>
            <person name="Claudel C."/>
            <person name="Donnadieu C."/>
            <person name="Faraut T."/>
            <person name="Fievet G."/>
            <person name="Helmstetter N."/>
            <person name="King M."/>
            <person name="Knapp S.J."/>
            <person name="Lai Z."/>
            <person name="Le Paslier M.C."/>
            <person name="Lippi Y."/>
            <person name="Lorenzon L."/>
            <person name="Mandel J.R."/>
            <person name="Marage G."/>
            <person name="Marchand G."/>
            <person name="Marquand E."/>
            <person name="Bret-Mestries E."/>
            <person name="Morien E."/>
            <person name="Nambeesan S."/>
            <person name="Nguyen T."/>
            <person name="Pegot-Espagnet P."/>
            <person name="Pouilly N."/>
            <person name="Raftis F."/>
            <person name="Sallet E."/>
            <person name="Schiex T."/>
            <person name="Thomas J."/>
            <person name="Vandecasteele C."/>
            <person name="Vares D."/>
            <person name="Vear F."/>
            <person name="Vautrin S."/>
            <person name="Crespi M."/>
            <person name="Mangin B."/>
            <person name="Burke J.M."/>
            <person name="Salse J."/>
            <person name="Munos S."/>
            <person name="Vincourt P."/>
            <person name="Rieseberg L.H."/>
            <person name="Langlade N.B."/>
        </authorList>
    </citation>
    <scope>NUCLEOTIDE SEQUENCE [LARGE SCALE GENOMIC DNA]</scope>
    <source>
        <strain evidence="9">cv. SF193</strain>
    </source>
</reference>
<dbReference type="SUPFAM" id="SSF46785">
    <property type="entry name" value="Winged helix' DNA-binding domain"/>
    <property type="match status" value="1"/>
</dbReference>
<dbReference type="InterPro" id="IPR000157">
    <property type="entry name" value="TIR_dom"/>
</dbReference>
<dbReference type="InterPro" id="IPR032675">
    <property type="entry name" value="LRR_dom_sf"/>
</dbReference>
<organism evidence="8 9">
    <name type="scientific">Helianthus annuus</name>
    <name type="common">Common sunflower</name>
    <dbReference type="NCBI Taxonomy" id="4232"/>
    <lineage>
        <taxon>Eukaryota</taxon>
        <taxon>Viridiplantae</taxon>
        <taxon>Streptophyta</taxon>
        <taxon>Embryophyta</taxon>
        <taxon>Tracheophyta</taxon>
        <taxon>Spermatophyta</taxon>
        <taxon>Magnoliopsida</taxon>
        <taxon>eudicotyledons</taxon>
        <taxon>Gunneridae</taxon>
        <taxon>Pentapetalae</taxon>
        <taxon>asterids</taxon>
        <taxon>campanulids</taxon>
        <taxon>Asterales</taxon>
        <taxon>Asteraceae</taxon>
        <taxon>Asteroideae</taxon>
        <taxon>Heliantheae alliance</taxon>
        <taxon>Heliantheae</taxon>
        <taxon>Helianthus</taxon>
    </lineage>
</organism>
<dbReference type="SUPFAM" id="SSF52540">
    <property type="entry name" value="P-loop containing nucleoside triphosphate hydrolases"/>
    <property type="match status" value="2"/>
</dbReference>
<feature type="compositionally biased region" description="Basic and acidic residues" evidence="6">
    <location>
        <begin position="1341"/>
        <end position="1351"/>
    </location>
</feature>
<sequence length="1351" mass="153761">MAASSSASFVKESYQYDVFLSFSGEDTRKNFVDHLYEALQRHGIHTFKDDERLKQGKNINNQLLKSIEESKLFIIVFSKKYASSSWCLNELVKIMECQKSNNQIAYPVFYDVDPSEVRKQHGQVGEALAKHTNKETGKWRKSLTEAANLSGWDMRNTANGHEAKVIKLIIERISLELRPINVNLDDKLVGMEHRLQYIEKSLDIAASNEVRMIGIKGMGGAGKTTLARAVFDKISVHFEAKSFVENVREIDEVGQYFPNALRYLRWHCYPHSCLPKTFQANNLVELHMSGSRIEQLWVGGKVLTKLKSITLSWSKLKTLDLGLTPNLVRLDLSFCRDLVELHVPVGCLKRLTYLNLKRCTRLKSVSFIKDLESLENLNNLGDLESLEWIVLVDTPISHLPDSISLLKGLKIAGYKRRIDPDAILFQEQQHITFAPIRRRANTEATTSDAGDKKYASSSWCLNELVKIMECQKSNNQIAYPVFYDVDPSEVRKQHGQVGEALAKHTNKETGKWRKSLTEAANLSGWDMRNTANGHEAKVIKLIIERISLELRPINVNLDDKLVGMEHRLQYIEKSLDIAASNEVRMIGIKGMGGAGKTTLARAVFDKISVHFEAKSFVENVREVSKASLSGLLSLQRKILKDLLNDQGKNVDSVHEGTNMLKTKLRGRKVLVILDDVDHKDQLEALAGDFCWFKPGSRIIITTRDEQVLIAHKVEWIHDVTLLSDEEAIGLFCKHAFGKDLPIREYEKESLQVVKYAAGLPLTNKVLGSFLCGKDKHEWIDALERLKIIPLEETLQKLELSYEGLEEDYKEIFLDVACILKGWEKHKAISMLESCGFQAIIGLRVLEQRSLITFYGNYGFLYLGMHDHIEEMGKNIVRRLHPDEPNKHSRLWIQEEIENVLDTDLGSESTRCIHLTLTPNIVLESLGNMKNLRCVIVDHKYDVYDDFVKIDEVGQYFPNALRYLRWHCYPHSCLPKTFQANNLVELHMSGSRIEQLWVGGKVLTKLKSITLSWSKLKTLDLGLTPNLVRLDLSFCRDLVELHVPVGCLKRLTYLNLEQCKRLKSVSFIKDLESLENLNVSDLHLKEFQDIIPSHSNSNLQQLYFSGNDIENLPSSIGNLHKLVNLSFSSCSKLKSLPGSICSLQHLRVLNLGLSGIEELPEDIGQLECLEELYLGLSKIKHLPNSICKLKHLKTLILNSYKVCKLPENFGQIDSLNRLDLKYCKIRYIPPNICKLKHLKVLDLSKCSELEKLPENLGDLESLNRLKLPENLGDLESLEWIVLVDTPISHLPDSISLLKGLKIAGYKRRIDPDAILFQEQQHITFAPIRRRANTEATTSDAGGKVKERKMEDH</sequence>
<evidence type="ECO:0000259" key="7">
    <source>
        <dbReference type="PROSITE" id="PS50104"/>
    </source>
</evidence>
<feature type="region of interest" description="Disordered" evidence="6">
    <location>
        <begin position="1327"/>
        <end position="1351"/>
    </location>
</feature>
<dbReference type="GO" id="GO:0043531">
    <property type="term" value="F:ADP binding"/>
    <property type="evidence" value="ECO:0007669"/>
    <property type="project" value="InterPro"/>
</dbReference>
<dbReference type="InterPro" id="IPR042197">
    <property type="entry name" value="Apaf_helical"/>
</dbReference>
<dbReference type="Gene3D" id="3.80.10.10">
    <property type="entry name" value="Ribonuclease Inhibitor"/>
    <property type="match status" value="3"/>
</dbReference>
<dbReference type="InterPro" id="IPR035897">
    <property type="entry name" value="Toll_tir_struct_dom_sf"/>
</dbReference>
<evidence type="ECO:0000256" key="4">
    <source>
        <dbReference type="ARBA" id="ARBA00023027"/>
    </source>
</evidence>
<evidence type="ECO:0000256" key="3">
    <source>
        <dbReference type="ARBA" id="ARBA00022821"/>
    </source>
</evidence>
<proteinExistence type="predicted"/>
<dbReference type="FunFam" id="3.40.50.10140:FF:000007">
    <property type="entry name" value="Disease resistance protein (TIR-NBS-LRR class)"/>
    <property type="match status" value="1"/>
</dbReference>
<dbReference type="PRINTS" id="PR00364">
    <property type="entry name" value="DISEASERSIST"/>
</dbReference>
<keyword evidence="4" id="KW-0520">NAD</keyword>
<keyword evidence="9" id="KW-1185">Reference proteome</keyword>
<name>A0A251TQX5_HELAN</name>
<dbReference type="PROSITE" id="PS50104">
    <property type="entry name" value="TIR"/>
    <property type="match status" value="2"/>
</dbReference>
<dbReference type="InterPro" id="IPR058192">
    <property type="entry name" value="WHD_ROQ1-like"/>
</dbReference>